<feature type="region of interest" description="Disordered" evidence="1">
    <location>
        <begin position="35"/>
        <end position="88"/>
    </location>
</feature>
<protein>
    <submittedName>
        <fullName evidence="2">Uncharacterized protein</fullName>
    </submittedName>
</protein>
<reference evidence="2" key="1">
    <citation type="submission" date="2022-04" db="EMBL/GenBank/DDBJ databases">
        <title>Whole genome sequence of Sphaerotilus sp. FB-5.</title>
        <authorList>
            <person name="Takeda M."/>
            <person name="Narihara S."/>
            <person name="Akimoto M."/>
            <person name="Akimoto R."/>
            <person name="Nishiyashiki S."/>
            <person name="Murakami T."/>
        </authorList>
    </citation>
    <scope>NUCLEOTIDE SEQUENCE</scope>
    <source>
        <strain evidence="2">FB-5</strain>
    </source>
</reference>
<keyword evidence="3" id="KW-1185">Reference proteome</keyword>
<gene>
    <name evidence="2" type="ORF">CATMQ487_40100</name>
</gene>
<proteinExistence type="predicted"/>
<evidence type="ECO:0000256" key="1">
    <source>
        <dbReference type="SAM" id="MobiDB-lite"/>
    </source>
</evidence>
<evidence type="ECO:0000313" key="2">
    <source>
        <dbReference type="EMBL" id="BDI07040.1"/>
    </source>
</evidence>
<evidence type="ECO:0000313" key="3">
    <source>
        <dbReference type="Proteomes" id="UP001057498"/>
    </source>
</evidence>
<organism evidence="2 3">
    <name type="scientific">Sphaerotilus microaerophilus</name>
    <dbReference type="NCBI Taxonomy" id="2914710"/>
    <lineage>
        <taxon>Bacteria</taxon>
        <taxon>Pseudomonadati</taxon>
        <taxon>Pseudomonadota</taxon>
        <taxon>Betaproteobacteria</taxon>
        <taxon>Burkholderiales</taxon>
        <taxon>Sphaerotilaceae</taxon>
        <taxon>Sphaerotilus</taxon>
    </lineage>
</organism>
<dbReference type="RefSeq" id="WP_251970267.1">
    <property type="nucleotide sequence ID" value="NZ_AP025730.1"/>
</dbReference>
<dbReference type="EMBL" id="AP025730">
    <property type="protein sequence ID" value="BDI07040.1"/>
    <property type="molecule type" value="Genomic_DNA"/>
</dbReference>
<dbReference type="Proteomes" id="UP001057498">
    <property type="component" value="Chromosome"/>
</dbReference>
<name>A0ABN6PP76_9BURK</name>
<accession>A0ABN6PP76</accession>
<sequence>MACHVRAAGASGRFPGGAAALQPVQAIHMHRAQATGGAPQGLGAAEQQQAATAQRAGQPAEPLPLQVGAPAGEQVGGEDQVGHGPGAVRPLVGQVVGQPVQGLAHVAQRGLGAGCCGLVGRAAVQGAEGRWPVQPQRRHCRTGQGDVLAQVGEQGRALGHQHPDVERALGAARARHAVEQGACAGPQVPRIGLLRGRGRLQGHGQQLFGAAALALQGGHMLGEVPAAEPRGVLGGAGLQPAGLQLAQVEAGVAQHGLNHVAQVSTGLGGEGGWLDRGGAGLHGVCGPGRSRRVAQCCQR</sequence>
<feature type="compositionally biased region" description="Low complexity" evidence="1">
    <location>
        <begin position="41"/>
        <end position="60"/>
    </location>
</feature>